<name>A0A223S602_9ACTN</name>
<evidence type="ECO:0000313" key="2">
    <source>
        <dbReference type="Proteomes" id="UP000215005"/>
    </source>
</evidence>
<sequence length="129" mass="13848">MTLTDDIRTLLTTGTDANGALTHNAEWATDACPCDLVRLGLANHVPVFEPVRLNDGGLAALTEIEPSHPAVNDGLPKHLTVWHDDDLGHVWICFDTATHPQTADHGYATHDAAVDAARAHLHAAHPEES</sequence>
<reference evidence="1 2" key="1">
    <citation type="submission" date="2017-08" db="EMBL/GenBank/DDBJ databases">
        <title>The complete genome sequence of Nocardiopsis gilva YIM 90087.</title>
        <authorList>
            <person name="Yin M."/>
            <person name="Tang S."/>
        </authorList>
    </citation>
    <scope>NUCLEOTIDE SEQUENCE [LARGE SCALE GENOMIC DNA]</scope>
    <source>
        <strain evidence="1 2">YIM 90087</strain>
    </source>
</reference>
<organism evidence="1 2">
    <name type="scientific">Nocardiopsis gilva YIM 90087</name>
    <dbReference type="NCBI Taxonomy" id="1235441"/>
    <lineage>
        <taxon>Bacteria</taxon>
        <taxon>Bacillati</taxon>
        <taxon>Actinomycetota</taxon>
        <taxon>Actinomycetes</taxon>
        <taxon>Streptosporangiales</taxon>
        <taxon>Nocardiopsidaceae</taxon>
        <taxon>Nocardiopsis</taxon>
    </lineage>
</organism>
<accession>A0A223S602</accession>
<proteinExistence type="predicted"/>
<dbReference type="KEGG" id="ngv:CDO52_12790"/>
<keyword evidence="2" id="KW-1185">Reference proteome</keyword>
<protein>
    <submittedName>
        <fullName evidence="1">Uncharacterized protein</fullName>
    </submittedName>
</protein>
<evidence type="ECO:0000313" key="1">
    <source>
        <dbReference type="EMBL" id="ASU83546.1"/>
    </source>
</evidence>
<dbReference type="RefSeq" id="WP_017616849.1">
    <property type="nucleotide sequence ID" value="NZ_ANBG01000025.1"/>
</dbReference>
<dbReference type="Proteomes" id="UP000215005">
    <property type="component" value="Chromosome"/>
</dbReference>
<gene>
    <name evidence="1" type="ORF">CDO52_12790</name>
</gene>
<dbReference type="EMBL" id="CP022753">
    <property type="protein sequence ID" value="ASU83546.1"/>
    <property type="molecule type" value="Genomic_DNA"/>
</dbReference>
<dbReference type="AlphaFoldDB" id="A0A223S602"/>